<keyword evidence="2" id="KW-1185">Reference proteome</keyword>
<evidence type="ECO:0000313" key="2">
    <source>
        <dbReference type="Proteomes" id="UP000605259"/>
    </source>
</evidence>
<organism evidence="1 2">
    <name type="scientific">Priestia taiwanensis</name>
    <dbReference type="NCBI Taxonomy" id="1347902"/>
    <lineage>
        <taxon>Bacteria</taxon>
        <taxon>Bacillati</taxon>
        <taxon>Bacillota</taxon>
        <taxon>Bacilli</taxon>
        <taxon>Bacillales</taxon>
        <taxon>Bacillaceae</taxon>
        <taxon>Priestia</taxon>
    </lineage>
</organism>
<dbReference type="AlphaFoldDB" id="A0A917ASG3"/>
<gene>
    <name evidence="1" type="ORF">GCM10007140_19920</name>
</gene>
<dbReference type="RefSeq" id="WP_188388211.1">
    <property type="nucleotide sequence ID" value="NZ_BMFK01000001.1"/>
</dbReference>
<sequence length="100" mass="12289">MEQYEFTDEYVRRMIERTIRNEQTHNQLAEWCCRYVREVEHNDYIEPKPLSEHVAEVVNDIDTQWELYLVNTFDVSELATLDLQTVQMPEEWLVNWYKKC</sequence>
<comment type="caution">
    <text evidence="1">The sequence shown here is derived from an EMBL/GenBank/DDBJ whole genome shotgun (WGS) entry which is preliminary data.</text>
</comment>
<reference evidence="1" key="2">
    <citation type="submission" date="2020-09" db="EMBL/GenBank/DDBJ databases">
        <authorList>
            <person name="Sun Q."/>
            <person name="Zhou Y."/>
        </authorList>
    </citation>
    <scope>NUCLEOTIDE SEQUENCE</scope>
    <source>
        <strain evidence="1">CGMCC 1.12698</strain>
    </source>
</reference>
<proteinExistence type="predicted"/>
<evidence type="ECO:0000313" key="1">
    <source>
        <dbReference type="EMBL" id="GGE69938.1"/>
    </source>
</evidence>
<reference evidence="1" key="1">
    <citation type="journal article" date="2014" name="Int. J. Syst. Evol. Microbiol.">
        <title>Complete genome sequence of Corynebacterium casei LMG S-19264T (=DSM 44701T), isolated from a smear-ripened cheese.</title>
        <authorList>
            <consortium name="US DOE Joint Genome Institute (JGI-PGF)"/>
            <person name="Walter F."/>
            <person name="Albersmeier A."/>
            <person name="Kalinowski J."/>
            <person name="Ruckert C."/>
        </authorList>
    </citation>
    <scope>NUCLEOTIDE SEQUENCE</scope>
    <source>
        <strain evidence="1">CGMCC 1.12698</strain>
    </source>
</reference>
<dbReference type="EMBL" id="BMFK01000001">
    <property type="protein sequence ID" value="GGE69938.1"/>
    <property type="molecule type" value="Genomic_DNA"/>
</dbReference>
<accession>A0A917ASG3</accession>
<protein>
    <submittedName>
        <fullName evidence="1">Uncharacterized protein</fullName>
    </submittedName>
</protein>
<dbReference type="Proteomes" id="UP000605259">
    <property type="component" value="Unassembled WGS sequence"/>
</dbReference>
<name>A0A917ASG3_9BACI</name>